<evidence type="ECO:0000256" key="3">
    <source>
        <dbReference type="ARBA" id="ARBA00022801"/>
    </source>
</evidence>
<dbReference type="SUPFAM" id="SSF52317">
    <property type="entry name" value="Class I glutamine amidotransferase-like"/>
    <property type="match status" value="1"/>
</dbReference>
<evidence type="ECO:0000313" key="6">
    <source>
        <dbReference type="Proteomes" id="UP000011728"/>
    </source>
</evidence>
<accession>M1LVP8</accession>
<name>M1LVP8_9CLOT</name>
<dbReference type="RefSeq" id="WP_015393548.1">
    <property type="nucleotide sequence ID" value="NC_020291.1"/>
</dbReference>
<keyword evidence="3" id="KW-0378">Hydrolase</keyword>
<dbReference type="Gene3D" id="3.40.50.880">
    <property type="match status" value="1"/>
</dbReference>
<dbReference type="InterPro" id="IPR005320">
    <property type="entry name" value="Peptidase_S51"/>
</dbReference>
<dbReference type="InterPro" id="IPR029062">
    <property type="entry name" value="Class_I_gatase-like"/>
</dbReference>
<evidence type="ECO:0000256" key="4">
    <source>
        <dbReference type="ARBA" id="ARBA00022825"/>
    </source>
</evidence>
<dbReference type="GO" id="GO:0006508">
    <property type="term" value="P:proteolysis"/>
    <property type="evidence" value="ECO:0007669"/>
    <property type="project" value="UniProtKB-KW"/>
</dbReference>
<keyword evidence="4" id="KW-0720">Serine protease</keyword>
<organism evidence="5 6">
    <name type="scientific">Clostridium saccharoperbutylacetonicum N1-4(HMT)</name>
    <dbReference type="NCBI Taxonomy" id="931276"/>
    <lineage>
        <taxon>Bacteria</taxon>
        <taxon>Bacillati</taxon>
        <taxon>Bacillota</taxon>
        <taxon>Clostridia</taxon>
        <taxon>Eubacteriales</taxon>
        <taxon>Clostridiaceae</taxon>
        <taxon>Clostridium</taxon>
    </lineage>
</organism>
<keyword evidence="6" id="KW-1185">Reference proteome</keyword>
<dbReference type="HOGENOM" id="CLU_079854_0_0_9"/>
<sequence length="219" mass="25425">MVNMLFSLYNFHESWAREKVSKYIMPNDKILIIPFSFSETIGSDNDWQDAYSRNTGKYYESIVTPFLSYGIEEENINFINYFKDTVENAKDKIKKSNVIFFTGGLPDKMMLRLIEFDLIEYIQSFTGVVIGSSAGAMIQISEYHITPDRDYNTFTYNKGLNFIKEFDIEVHYEGSEMVNQYINKVLEEKRKKVYGITNTGGIIIDDEKITLLGEVKTFS</sequence>
<dbReference type="Pfam" id="PF03575">
    <property type="entry name" value="Peptidase_S51"/>
    <property type="match status" value="1"/>
</dbReference>
<protein>
    <submittedName>
        <fullName evidence="5">Cyanophycinase</fullName>
    </submittedName>
</protein>
<reference evidence="5 6" key="1">
    <citation type="submission" date="2013-02" db="EMBL/GenBank/DDBJ databases">
        <title>Genome sequence of Clostridium saccharoperbutylacetonicum N1-4(HMT).</title>
        <authorList>
            <person name="Poehlein A."/>
            <person name="Daniel R."/>
        </authorList>
    </citation>
    <scope>NUCLEOTIDE SEQUENCE [LARGE SCALE GENOMIC DNA]</scope>
    <source>
        <strain evidence="6">N1-4(HMT)</strain>
    </source>
</reference>
<comment type="similarity">
    <text evidence="1">Belongs to the peptidase S51 family.</text>
</comment>
<keyword evidence="2" id="KW-0645">Protease</keyword>
<dbReference type="PATRIC" id="fig|931276.5.peg.3495"/>
<proteinExistence type="inferred from homology"/>
<dbReference type="Proteomes" id="UP000011728">
    <property type="component" value="Chromosome"/>
</dbReference>
<gene>
    <name evidence="5" type="ORF">Cspa_c34690</name>
</gene>
<evidence type="ECO:0000313" key="5">
    <source>
        <dbReference type="EMBL" id="AGF57230.1"/>
    </source>
</evidence>
<dbReference type="GO" id="GO:0008236">
    <property type="term" value="F:serine-type peptidase activity"/>
    <property type="evidence" value="ECO:0007669"/>
    <property type="project" value="UniProtKB-KW"/>
</dbReference>
<dbReference type="EMBL" id="CP004121">
    <property type="protein sequence ID" value="AGF57230.1"/>
    <property type="molecule type" value="Genomic_DNA"/>
</dbReference>
<dbReference type="KEGG" id="csr:Cspa_c34690"/>
<evidence type="ECO:0000256" key="2">
    <source>
        <dbReference type="ARBA" id="ARBA00022670"/>
    </source>
</evidence>
<evidence type="ECO:0000256" key="1">
    <source>
        <dbReference type="ARBA" id="ARBA00006534"/>
    </source>
</evidence>
<dbReference type="AlphaFoldDB" id="M1LVP8"/>
<dbReference type="eggNOG" id="COG3340">
    <property type="taxonomic scope" value="Bacteria"/>
</dbReference>